<dbReference type="SUPFAM" id="SSF57903">
    <property type="entry name" value="FYVE/PHD zinc finger"/>
    <property type="match status" value="1"/>
</dbReference>
<proteinExistence type="predicted"/>
<feature type="compositionally biased region" description="Polar residues" evidence="6">
    <location>
        <begin position="548"/>
        <end position="557"/>
    </location>
</feature>
<dbReference type="Gene3D" id="3.30.40.10">
    <property type="entry name" value="Zinc/RING finger domain, C3HC4 (zinc finger)"/>
    <property type="match status" value="1"/>
</dbReference>
<evidence type="ECO:0000256" key="3">
    <source>
        <dbReference type="ARBA" id="ARBA00022833"/>
    </source>
</evidence>
<feature type="region of interest" description="Disordered" evidence="6">
    <location>
        <begin position="262"/>
        <end position="312"/>
    </location>
</feature>
<accession>A0A9Q1QF23</accession>
<evidence type="ECO:0000256" key="1">
    <source>
        <dbReference type="ARBA" id="ARBA00022723"/>
    </source>
</evidence>
<keyword evidence="1" id="KW-0479">Metal-binding</keyword>
<keyword evidence="3" id="KW-0862">Zinc</keyword>
<feature type="compositionally biased region" description="Polar residues" evidence="6">
    <location>
        <begin position="437"/>
        <end position="446"/>
    </location>
</feature>
<evidence type="ECO:0000256" key="5">
    <source>
        <dbReference type="ARBA" id="ARBA00023163"/>
    </source>
</evidence>
<dbReference type="SMART" id="SM00249">
    <property type="entry name" value="PHD"/>
    <property type="match status" value="1"/>
</dbReference>
<feature type="region of interest" description="Disordered" evidence="6">
    <location>
        <begin position="347"/>
        <end position="368"/>
    </location>
</feature>
<keyword evidence="2" id="KW-0863">Zinc-finger</keyword>
<dbReference type="EMBL" id="JAKOGI010000264">
    <property type="protein sequence ID" value="KAJ8438225.1"/>
    <property type="molecule type" value="Genomic_DNA"/>
</dbReference>
<dbReference type="InterPro" id="IPR013083">
    <property type="entry name" value="Znf_RING/FYVE/PHD"/>
</dbReference>
<dbReference type="GO" id="GO:0008270">
    <property type="term" value="F:zinc ion binding"/>
    <property type="evidence" value="ECO:0007669"/>
    <property type="project" value="UniProtKB-KW"/>
</dbReference>
<dbReference type="InterPro" id="IPR049914">
    <property type="entry name" value="PHD1-3/5-6"/>
</dbReference>
<evidence type="ECO:0000313" key="9">
    <source>
        <dbReference type="Proteomes" id="UP001153076"/>
    </source>
</evidence>
<dbReference type="Proteomes" id="UP001153076">
    <property type="component" value="Unassembled WGS sequence"/>
</dbReference>
<keyword evidence="5" id="KW-0804">Transcription</keyword>
<evidence type="ECO:0000256" key="2">
    <source>
        <dbReference type="ARBA" id="ARBA00022771"/>
    </source>
</evidence>
<feature type="region of interest" description="Disordered" evidence="6">
    <location>
        <begin position="235"/>
        <end position="254"/>
    </location>
</feature>
<dbReference type="GO" id="GO:0140566">
    <property type="term" value="F:histone reader activity"/>
    <property type="evidence" value="ECO:0007669"/>
    <property type="project" value="InterPro"/>
</dbReference>
<dbReference type="InterPro" id="IPR056280">
    <property type="entry name" value="AIPP2-like_SPOC"/>
</dbReference>
<feature type="compositionally biased region" description="Basic and acidic residues" evidence="6">
    <location>
        <begin position="347"/>
        <end position="360"/>
    </location>
</feature>
<name>A0A9Q1QF23_9CARY</name>
<dbReference type="InterPro" id="IPR011011">
    <property type="entry name" value="Znf_FYVE_PHD"/>
</dbReference>
<gene>
    <name evidence="8" type="ORF">Cgig2_028128</name>
</gene>
<feature type="domain" description="Zinc finger PHD-type" evidence="7">
    <location>
        <begin position="131"/>
        <end position="178"/>
    </location>
</feature>
<feature type="region of interest" description="Disordered" evidence="6">
    <location>
        <begin position="910"/>
        <end position="942"/>
    </location>
</feature>
<dbReference type="PANTHER" id="PTHR33304:SF9">
    <property type="entry name" value="RING_FYVE_PHD ZINC FINGER SUPERFAMILY PROTEIN"/>
    <property type="match status" value="1"/>
</dbReference>
<keyword evidence="4" id="KW-0805">Transcription regulation</keyword>
<organism evidence="8 9">
    <name type="scientific">Carnegiea gigantea</name>
    <dbReference type="NCBI Taxonomy" id="171969"/>
    <lineage>
        <taxon>Eukaryota</taxon>
        <taxon>Viridiplantae</taxon>
        <taxon>Streptophyta</taxon>
        <taxon>Embryophyta</taxon>
        <taxon>Tracheophyta</taxon>
        <taxon>Spermatophyta</taxon>
        <taxon>Magnoliopsida</taxon>
        <taxon>eudicotyledons</taxon>
        <taxon>Gunneridae</taxon>
        <taxon>Pentapetalae</taxon>
        <taxon>Caryophyllales</taxon>
        <taxon>Cactineae</taxon>
        <taxon>Cactaceae</taxon>
        <taxon>Cactoideae</taxon>
        <taxon>Echinocereeae</taxon>
        <taxon>Carnegiea</taxon>
    </lineage>
</organism>
<reference evidence="8" key="1">
    <citation type="submission" date="2022-04" db="EMBL/GenBank/DDBJ databases">
        <title>Carnegiea gigantea Genome sequencing and assembly v2.</title>
        <authorList>
            <person name="Copetti D."/>
            <person name="Sanderson M.J."/>
            <person name="Burquez A."/>
            <person name="Wojciechowski M.F."/>
        </authorList>
    </citation>
    <scope>NUCLEOTIDE SEQUENCE</scope>
    <source>
        <strain evidence="8">SGP5-SGP5p</strain>
        <tissue evidence="8">Aerial part</tissue>
    </source>
</reference>
<feature type="region of interest" description="Disordered" evidence="6">
    <location>
        <begin position="81"/>
        <end position="122"/>
    </location>
</feature>
<evidence type="ECO:0000259" key="7">
    <source>
        <dbReference type="SMART" id="SM00249"/>
    </source>
</evidence>
<feature type="region of interest" description="Disordered" evidence="6">
    <location>
        <begin position="425"/>
        <end position="449"/>
    </location>
</feature>
<feature type="compositionally biased region" description="Low complexity" evidence="6">
    <location>
        <begin position="297"/>
        <end position="308"/>
    </location>
</feature>
<dbReference type="OrthoDB" id="787137at2759"/>
<feature type="region of interest" description="Disordered" evidence="6">
    <location>
        <begin position="540"/>
        <end position="585"/>
    </location>
</feature>
<feature type="region of interest" description="Disordered" evidence="6">
    <location>
        <begin position="1246"/>
        <end position="1287"/>
    </location>
</feature>
<evidence type="ECO:0000313" key="8">
    <source>
        <dbReference type="EMBL" id="KAJ8438225.1"/>
    </source>
</evidence>
<evidence type="ECO:0000256" key="6">
    <source>
        <dbReference type="SAM" id="MobiDB-lite"/>
    </source>
</evidence>
<sequence>MMTVRLVPRIQNDVLEAVCYGRGDDKSASYDQGAIRNSNQAVEAVDSFAAPVSPGHCSMEDRCLESKKQSQVAEDVSVKSSSSFSSKCDGEQEKVIQSDEAAEVDVQKHTPQASLEDDVEESEFEEEDVKVCDICGDAGREDLLAVCSRCSDGAEHTYCMREMLDKVPEGDWICEECKFNEELEAQKQEHPKMLGTSERSKSMGRTGSINYDLSHKLDNKDSSCDLNKTKHVTLTKQGPCKRPGDSIETGPTAKKQALESSMILPKMSSPGRIGVLPKDSSFKNLDKTKRKSANQISSGTESTSDSSENVLSPPTSCLHAIKGNFLKSNSFSSANSKPNIKVPDEGFQKQKQGVDAKDGQGKLIGKSMSFKGLGRSNVSEPKVKMLSPKCTPVEELKCQKQARDRISLERKSAIKLDHSFVGPTAANTAKRPFRGDNISTSSVSNNGDHKNAQTDGKLPMMSKHAFHSVHKSADSVAGLAEVKRQLSMSVCGSTSVNGTSSSSEVKATHLSIKEASTVSLSRTADRSCLGANGLKADSVENQSEKSLDNNFGRSKQSVDAPLVTGNRRGLSSDVSGSRAKEGMHEENKLKAAIEAAMQKRQDIFKKHRIPGKSIELSMSNTQGNRVGDAVSNQVKDAASEEAIHEGDVVLGDHVPSSCNHVSTSCVKQLKVYPADFAISSVEELATISSAVPEQESVWQGSFEIHRNGRLADMCGGFQAHLSSFASEKVLEVAKKFPHKLVLDEVTRPSAWPVQFKEGGAHEDDIALYFFAKDIESYVRSYKIWLDYLMKHDLALRGDINGVELLVFPSNQLPDKLQCWNSLFFMWGVFRGRKSHVFDRRSGPLESPEMSTSNLIPVGKDASAANQSENPCLHRLRVEDLPVSDSGLAVSRCEASVSVANGDFYNRQHRVGRASVSPQAPSENSQKAANDHSQGSVAEEWSQSDRSAWDQARCCEDDNIVIEQQHLVQGIGRGNHFHETKELASVSLLDKQDMSSHTSTVPSVGEKEGGSVSICNHTDQMKCEDILNQQYACADNIKNNALQVKPESDRKLEGKEIERSEKNKTGKLELGGGRKQEGYVDINISAESNMEDFSEVLAAEPVFACQKRPWMDRKGASKCEDQASTNKRTDDEFNGCDSHGLPSSFGDRLADQMCGASTSSRVEYTSNKVDNEKSTSLNPGSSQRYFFIVDSHLTQSTQLEDDSTSWKVDSLENEDRVLDGSPNLELALGVEKKQSRKGILPFFAGIVDKNDPDGPPDIATSKEDEEASKERTRIERPPTNVDQVLPGRHEVNTPLLLFRGSSGK</sequence>
<evidence type="ECO:0000256" key="4">
    <source>
        <dbReference type="ARBA" id="ARBA00023015"/>
    </source>
</evidence>
<dbReference type="GO" id="GO:0034244">
    <property type="term" value="P:negative regulation of transcription elongation by RNA polymerase II"/>
    <property type="evidence" value="ECO:0007669"/>
    <property type="project" value="InterPro"/>
</dbReference>
<protein>
    <recommendedName>
        <fullName evidence="7">Zinc finger PHD-type domain-containing protein</fullName>
    </recommendedName>
</protein>
<dbReference type="Pfam" id="PF23121">
    <property type="entry name" value="SPOC_AIPP2"/>
    <property type="match status" value="1"/>
</dbReference>
<dbReference type="PANTHER" id="PTHR33304">
    <property type="match status" value="1"/>
</dbReference>
<keyword evidence="9" id="KW-1185">Reference proteome</keyword>
<feature type="region of interest" description="Disordered" evidence="6">
    <location>
        <begin position="188"/>
        <end position="208"/>
    </location>
</feature>
<dbReference type="InterPro" id="IPR001965">
    <property type="entry name" value="Znf_PHD"/>
</dbReference>
<feature type="region of interest" description="Disordered" evidence="6">
    <location>
        <begin position="1046"/>
        <end position="1071"/>
    </location>
</feature>
<feature type="compositionally biased region" description="Basic and acidic residues" evidence="6">
    <location>
        <begin position="88"/>
        <end position="97"/>
    </location>
</feature>
<comment type="caution">
    <text evidence="8">The sequence shown here is derived from an EMBL/GenBank/DDBJ whole genome shotgun (WGS) entry which is preliminary data.</text>
</comment>
<feature type="compositionally biased region" description="Polar residues" evidence="6">
    <location>
        <begin position="915"/>
        <end position="935"/>
    </location>
</feature>